<dbReference type="SUPFAM" id="SSF55486">
    <property type="entry name" value="Metalloproteases ('zincins'), catalytic domain"/>
    <property type="match status" value="1"/>
</dbReference>
<evidence type="ECO:0000256" key="1">
    <source>
        <dbReference type="ARBA" id="ARBA00001947"/>
    </source>
</evidence>
<reference evidence="11" key="1">
    <citation type="journal article" date="2023" name="Mol. Phylogenet. Evol.">
        <title>Genome-scale phylogeny and comparative genomics of the fungal order Sordariales.</title>
        <authorList>
            <person name="Hensen N."/>
            <person name="Bonometti L."/>
            <person name="Westerberg I."/>
            <person name="Brannstrom I.O."/>
            <person name="Guillou S."/>
            <person name="Cros-Aarteil S."/>
            <person name="Calhoun S."/>
            <person name="Haridas S."/>
            <person name="Kuo A."/>
            <person name="Mondo S."/>
            <person name="Pangilinan J."/>
            <person name="Riley R."/>
            <person name="LaButti K."/>
            <person name="Andreopoulos B."/>
            <person name="Lipzen A."/>
            <person name="Chen C."/>
            <person name="Yan M."/>
            <person name="Daum C."/>
            <person name="Ng V."/>
            <person name="Clum A."/>
            <person name="Steindorff A."/>
            <person name="Ohm R.A."/>
            <person name="Martin F."/>
            <person name="Silar P."/>
            <person name="Natvig D.O."/>
            <person name="Lalanne C."/>
            <person name="Gautier V."/>
            <person name="Ament-Velasquez S.L."/>
            <person name="Kruys A."/>
            <person name="Hutchinson M.I."/>
            <person name="Powell A.J."/>
            <person name="Barry K."/>
            <person name="Miller A.N."/>
            <person name="Grigoriev I.V."/>
            <person name="Debuchy R."/>
            <person name="Gladieux P."/>
            <person name="Hiltunen Thoren M."/>
            <person name="Johannesson H."/>
        </authorList>
    </citation>
    <scope>NUCLEOTIDE SEQUENCE</scope>
    <source>
        <strain evidence="11">PSN309</strain>
    </source>
</reference>
<evidence type="ECO:0000256" key="2">
    <source>
        <dbReference type="ARBA" id="ARBA00007357"/>
    </source>
</evidence>
<dbReference type="InterPro" id="IPR042089">
    <property type="entry name" value="Peptidase_M13_dom_2"/>
</dbReference>
<dbReference type="GO" id="GO:0004222">
    <property type="term" value="F:metalloendopeptidase activity"/>
    <property type="evidence" value="ECO:0007669"/>
    <property type="project" value="InterPro"/>
</dbReference>
<keyword evidence="5" id="KW-0378">Hydrolase</keyword>
<evidence type="ECO:0000256" key="4">
    <source>
        <dbReference type="ARBA" id="ARBA00022723"/>
    </source>
</evidence>
<keyword evidence="12" id="KW-1185">Reference proteome</keyword>
<evidence type="ECO:0000313" key="11">
    <source>
        <dbReference type="EMBL" id="KAK4184028.1"/>
    </source>
</evidence>
<dbReference type="Gene3D" id="3.40.390.10">
    <property type="entry name" value="Collagenase (Catalytic Domain)"/>
    <property type="match status" value="1"/>
</dbReference>
<reference evidence="11" key="2">
    <citation type="submission" date="2023-05" db="EMBL/GenBank/DDBJ databases">
        <authorList>
            <consortium name="Lawrence Berkeley National Laboratory"/>
            <person name="Steindorff A."/>
            <person name="Hensen N."/>
            <person name="Bonometti L."/>
            <person name="Westerberg I."/>
            <person name="Brannstrom I.O."/>
            <person name="Guillou S."/>
            <person name="Cros-Aarteil S."/>
            <person name="Calhoun S."/>
            <person name="Haridas S."/>
            <person name="Kuo A."/>
            <person name="Mondo S."/>
            <person name="Pangilinan J."/>
            <person name="Riley R."/>
            <person name="Labutti K."/>
            <person name="Andreopoulos B."/>
            <person name="Lipzen A."/>
            <person name="Chen C."/>
            <person name="Yanf M."/>
            <person name="Daum C."/>
            <person name="Ng V."/>
            <person name="Clum A."/>
            <person name="Ohm R."/>
            <person name="Martin F."/>
            <person name="Silar P."/>
            <person name="Natvig D."/>
            <person name="Lalanne C."/>
            <person name="Gautier V."/>
            <person name="Ament-Velasquez S.L."/>
            <person name="Kruys A."/>
            <person name="Hutchinson M.I."/>
            <person name="Powell A.J."/>
            <person name="Barry K."/>
            <person name="Miller A.N."/>
            <person name="Grigoriev I.V."/>
            <person name="Debuchy R."/>
            <person name="Gladieux P."/>
            <person name="Thoren M.H."/>
            <person name="Johannesson H."/>
        </authorList>
    </citation>
    <scope>NUCLEOTIDE SEQUENCE</scope>
    <source>
        <strain evidence="11">PSN309</strain>
    </source>
</reference>
<dbReference type="Proteomes" id="UP001302126">
    <property type="component" value="Unassembled WGS sequence"/>
</dbReference>
<name>A0AAN7AEA5_9PEZI</name>
<dbReference type="EMBL" id="MU864509">
    <property type="protein sequence ID" value="KAK4184028.1"/>
    <property type="molecule type" value="Genomic_DNA"/>
</dbReference>
<dbReference type="InterPro" id="IPR000718">
    <property type="entry name" value="Peptidase_M13"/>
</dbReference>
<dbReference type="InterPro" id="IPR024079">
    <property type="entry name" value="MetalloPept_cat_dom_sf"/>
</dbReference>
<evidence type="ECO:0000259" key="9">
    <source>
        <dbReference type="Pfam" id="PF01431"/>
    </source>
</evidence>
<dbReference type="GO" id="GO:0005886">
    <property type="term" value="C:plasma membrane"/>
    <property type="evidence" value="ECO:0007669"/>
    <property type="project" value="TreeGrafter"/>
</dbReference>
<keyword evidence="3" id="KW-0645">Protease</keyword>
<evidence type="ECO:0000256" key="8">
    <source>
        <dbReference type="SAM" id="MobiDB-lite"/>
    </source>
</evidence>
<dbReference type="Pfam" id="PF05649">
    <property type="entry name" value="Peptidase_M13_N"/>
    <property type="match status" value="1"/>
</dbReference>
<gene>
    <name evidence="11" type="ORF">QBC35DRAFT_541489</name>
</gene>
<accession>A0AAN7AEA5</accession>
<evidence type="ECO:0000313" key="12">
    <source>
        <dbReference type="Proteomes" id="UP001302126"/>
    </source>
</evidence>
<organism evidence="11 12">
    <name type="scientific">Podospora australis</name>
    <dbReference type="NCBI Taxonomy" id="1536484"/>
    <lineage>
        <taxon>Eukaryota</taxon>
        <taxon>Fungi</taxon>
        <taxon>Dikarya</taxon>
        <taxon>Ascomycota</taxon>
        <taxon>Pezizomycotina</taxon>
        <taxon>Sordariomycetes</taxon>
        <taxon>Sordariomycetidae</taxon>
        <taxon>Sordariales</taxon>
        <taxon>Podosporaceae</taxon>
        <taxon>Podospora</taxon>
    </lineage>
</organism>
<dbReference type="Pfam" id="PF01431">
    <property type="entry name" value="Peptidase_M13"/>
    <property type="match status" value="1"/>
</dbReference>
<dbReference type="AlphaFoldDB" id="A0AAN7AEA5"/>
<comment type="similarity">
    <text evidence="2">Belongs to the peptidase M13 family.</text>
</comment>
<keyword evidence="6" id="KW-0862">Zinc</keyword>
<evidence type="ECO:0000256" key="5">
    <source>
        <dbReference type="ARBA" id="ARBA00022801"/>
    </source>
</evidence>
<dbReference type="CDD" id="cd08662">
    <property type="entry name" value="M13"/>
    <property type="match status" value="1"/>
</dbReference>
<dbReference type="InterPro" id="IPR018497">
    <property type="entry name" value="Peptidase_M13_C"/>
</dbReference>
<comment type="cofactor">
    <cofactor evidence="1">
        <name>Zn(2+)</name>
        <dbReference type="ChEBI" id="CHEBI:29105"/>
    </cofactor>
</comment>
<sequence>MAVGVRTPMPVQTKLRPGPPTRQLPKMGQSQSQQVCTTPACVHTSSYLLGNIAPPVMWEKVDPCTDFDKLVCHGFRETTSGAQFGLHISKPRSQRVIRLMLEGTYEEAVGYQSTNLRPRTDNVDEHNFNMLRQFYQSCMDKNAIKKAGIDPLVGLVKGIEKLWPVDADDLDAKLDSSDLEGLSKAAAFLMDFGVRTFFTYGYADRRIATTADPNDNKIRRYVLNIPSLTLQAQYDLSGYKNPNKTIAAEAMVRAALSPVFPTRLEDEQVAKLATGVIKFEAEMAKAIEPLMTLALQEEKAGVKGAGEKLVTLTELAKLAPSIRLDKILSTILPGGYVPDKVTLFLPEAWPLIDKVVLDSPKKVVQSWLVFNVVSALASHTHSTELEMLGAKAGDSHTTDPGTSGDTPDRCLEYTLVELDHLVDRFYVNATYTDLGRKYADELTTNIRAEFRKRLTKVPWMGEEAKKRAVKKVDNLVQNIGYPTSKYLDLRSPQSLASFYSHLNITSNYFANVLSIRYNLVRKQAESITRPIDREEWELVPDMSAHVAGASYYAPMNTIYMNAGLSQLPFYHPDLPQYVLYGGLGSVIGHEITHGFDSTGRKYDENAKESDWWDNSTVTAFKDRAQCFIDQYSNYKIKTPGETYEDMGEATLGENISDAGGLAIAYNAWLAERKAKPDVWDQHLPGLEKFTHEQLFFITYGSWWCDGLEDEARARYFKTSDPAHAPGIHRIKGGIANSRAFKEAFQCKNKEPQCEMY</sequence>
<keyword evidence="7" id="KW-0482">Metalloprotease</keyword>
<comment type="caution">
    <text evidence="11">The sequence shown here is derived from an EMBL/GenBank/DDBJ whole genome shotgun (WGS) entry which is preliminary data.</text>
</comment>
<dbReference type="Gene3D" id="1.10.1380.10">
    <property type="entry name" value="Neutral endopeptidase , domain2"/>
    <property type="match status" value="1"/>
</dbReference>
<feature type="domain" description="Peptidase M13 N-terminal" evidence="10">
    <location>
        <begin position="63"/>
        <end position="482"/>
    </location>
</feature>
<evidence type="ECO:0000256" key="7">
    <source>
        <dbReference type="ARBA" id="ARBA00023049"/>
    </source>
</evidence>
<dbReference type="InterPro" id="IPR008753">
    <property type="entry name" value="Peptidase_M13_N"/>
</dbReference>
<evidence type="ECO:0000259" key="10">
    <source>
        <dbReference type="Pfam" id="PF05649"/>
    </source>
</evidence>
<keyword evidence="4" id="KW-0479">Metal-binding</keyword>
<protein>
    <submittedName>
        <fullName evidence="11">Uncharacterized protein</fullName>
    </submittedName>
</protein>
<proteinExistence type="inferred from homology"/>
<dbReference type="PANTHER" id="PTHR11733">
    <property type="entry name" value="ZINC METALLOPROTEASE FAMILY M13 NEPRILYSIN-RELATED"/>
    <property type="match status" value="1"/>
</dbReference>
<evidence type="ECO:0000256" key="6">
    <source>
        <dbReference type="ARBA" id="ARBA00022833"/>
    </source>
</evidence>
<dbReference type="PROSITE" id="PS51885">
    <property type="entry name" value="NEPRILYSIN"/>
    <property type="match status" value="1"/>
</dbReference>
<evidence type="ECO:0000256" key="3">
    <source>
        <dbReference type="ARBA" id="ARBA00022670"/>
    </source>
</evidence>
<dbReference type="PANTHER" id="PTHR11733:SF167">
    <property type="entry name" value="FI17812P1-RELATED"/>
    <property type="match status" value="1"/>
</dbReference>
<feature type="domain" description="Peptidase M13 C-terminal" evidence="9">
    <location>
        <begin position="550"/>
        <end position="751"/>
    </location>
</feature>
<dbReference type="PRINTS" id="PR00786">
    <property type="entry name" value="NEPRILYSIN"/>
</dbReference>
<dbReference type="GO" id="GO:0046872">
    <property type="term" value="F:metal ion binding"/>
    <property type="evidence" value="ECO:0007669"/>
    <property type="project" value="UniProtKB-KW"/>
</dbReference>
<feature type="region of interest" description="Disordered" evidence="8">
    <location>
        <begin position="1"/>
        <end position="29"/>
    </location>
</feature>
<dbReference type="GO" id="GO:0016485">
    <property type="term" value="P:protein processing"/>
    <property type="evidence" value="ECO:0007669"/>
    <property type="project" value="TreeGrafter"/>
</dbReference>